<proteinExistence type="predicted"/>
<reference evidence="1 2" key="1">
    <citation type="submission" date="2014-10" db="EMBL/GenBank/DDBJ databases">
        <title>Draft genome of the hookworm Ancylostoma caninum.</title>
        <authorList>
            <person name="Mitreva M."/>
        </authorList>
    </citation>
    <scope>NUCLEOTIDE SEQUENCE [LARGE SCALE GENOMIC DNA]</scope>
    <source>
        <strain evidence="1 2">Baltimore</strain>
    </source>
</reference>
<feature type="non-terminal residue" evidence="1">
    <location>
        <position position="1"/>
    </location>
</feature>
<accession>A0A368GX62</accession>
<name>A0A368GX62_ANCCA</name>
<dbReference type="AlphaFoldDB" id="A0A368GX62"/>
<dbReference type="STRING" id="29170.A0A368GX62"/>
<evidence type="ECO:0000313" key="1">
    <source>
        <dbReference type="EMBL" id="RCN48942.1"/>
    </source>
</evidence>
<dbReference type="Proteomes" id="UP000252519">
    <property type="component" value="Unassembled WGS sequence"/>
</dbReference>
<sequence length="190" mass="21328">LLEHHSSSSIKEKIFIVKIAERLFNSSQDVSAGIWTYGYSNNRILKIKDETMCHNFKDFSEQVDATMQMQSAKKLGNDRVISIINSCSDKCRHANCLVFFSGVTDISVWKKKPESNEDDEYQKLNMTRDAEISRVVAVSLISVDFIDIVIPPIGIAVKASANYSDDDVAKVAGAILEKKKIRRRIAGKNL</sequence>
<evidence type="ECO:0008006" key="3">
    <source>
        <dbReference type="Google" id="ProtNLM"/>
    </source>
</evidence>
<dbReference type="OrthoDB" id="5871855at2759"/>
<comment type="caution">
    <text evidence="1">The sequence shown here is derived from an EMBL/GenBank/DDBJ whole genome shotgun (WGS) entry which is preliminary data.</text>
</comment>
<gene>
    <name evidence="1" type="ORF">ANCCAN_05051</name>
</gene>
<keyword evidence="2" id="KW-1185">Reference proteome</keyword>
<dbReference type="EMBL" id="JOJR01000041">
    <property type="protein sequence ID" value="RCN48942.1"/>
    <property type="molecule type" value="Genomic_DNA"/>
</dbReference>
<organism evidence="1 2">
    <name type="scientific">Ancylostoma caninum</name>
    <name type="common">Dog hookworm</name>
    <dbReference type="NCBI Taxonomy" id="29170"/>
    <lineage>
        <taxon>Eukaryota</taxon>
        <taxon>Metazoa</taxon>
        <taxon>Ecdysozoa</taxon>
        <taxon>Nematoda</taxon>
        <taxon>Chromadorea</taxon>
        <taxon>Rhabditida</taxon>
        <taxon>Rhabditina</taxon>
        <taxon>Rhabditomorpha</taxon>
        <taxon>Strongyloidea</taxon>
        <taxon>Ancylostomatidae</taxon>
        <taxon>Ancylostomatinae</taxon>
        <taxon>Ancylostoma</taxon>
    </lineage>
</organism>
<evidence type="ECO:0000313" key="2">
    <source>
        <dbReference type="Proteomes" id="UP000252519"/>
    </source>
</evidence>
<protein>
    <recommendedName>
        <fullName evidence="3">VWFA domain-containing protein</fullName>
    </recommendedName>
</protein>